<name>A0A0F9QUM1_9ZZZZ</name>
<comment type="caution">
    <text evidence="2">The sequence shown here is derived from an EMBL/GenBank/DDBJ whole genome shotgun (WGS) entry which is preliminary data.</text>
</comment>
<dbReference type="PANTHER" id="PTHR43000">
    <property type="entry name" value="DTDP-D-GLUCOSE 4,6-DEHYDRATASE-RELATED"/>
    <property type="match status" value="1"/>
</dbReference>
<dbReference type="Pfam" id="PF16363">
    <property type="entry name" value="GDP_Man_Dehyd"/>
    <property type="match status" value="1"/>
</dbReference>
<dbReference type="InterPro" id="IPR016040">
    <property type="entry name" value="NAD(P)-bd_dom"/>
</dbReference>
<dbReference type="AlphaFoldDB" id="A0A0F9QUM1"/>
<sequence length="315" mass="35297">MVIIVTGGAGFIGRWVVKQLIQEGKEVVVIDNLDNGREENLKEFSNNSKLKEFIIGDIKDKEIIDVLFSKYKFITCIHLAAQINVQESLDNPKKAFDNNIIGTYNILQASLLYKTKLVLIGTCMVYNLAVSDKPISEMHPLRPSSPYAGSKLAAEELALSYYNGLGLPVVILRPFNTYGPFQKTNMEGGVVSIFIKRKLNNQNLLVYGDGTQTRDLLYVEDCANFIIKASNCEKCVGEVINAGYGRDVSINSLALSIVGNKDRIDHIQHHHLQSEIMKLICDNSKAKDLLSWEPKTSLEEGILKTENWIKENEMI</sequence>
<dbReference type="EMBL" id="LAZR01001347">
    <property type="protein sequence ID" value="KKN46129.1"/>
    <property type="molecule type" value="Genomic_DNA"/>
</dbReference>
<proteinExistence type="predicted"/>
<reference evidence="2" key="1">
    <citation type="journal article" date="2015" name="Nature">
        <title>Complex archaea that bridge the gap between prokaryotes and eukaryotes.</title>
        <authorList>
            <person name="Spang A."/>
            <person name="Saw J.H."/>
            <person name="Jorgensen S.L."/>
            <person name="Zaremba-Niedzwiedzka K."/>
            <person name="Martijn J."/>
            <person name="Lind A.E."/>
            <person name="van Eijk R."/>
            <person name="Schleper C."/>
            <person name="Guy L."/>
            <person name="Ettema T.J."/>
        </authorList>
    </citation>
    <scope>NUCLEOTIDE SEQUENCE</scope>
</reference>
<dbReference type="Gene3D" id="3.90.25.10">
    <property type="entry name" value="UDP-galactose 4-epimerase, domain 1"/>
    <property type="match status" value="1"/>
</dbReference>
<dbReference type="SUPFAM" id="SSF51735">
    <property type="entry name" value="NAD(P)-binding Rossmann-fold domains"/>
    <property type="match status" value="1"/>
</dbReference>
<evidence type="ECO:0000313" key="2">
    <source>
        <dbReference type="EMBL" id="KKN46129.1"/>
    </source>
</evidence>
<dbReference type="InterPro" id="IPR036291">
    <property type="entry name" value="NAD(P)-bd_dom_sf"/>
</dbReference>
<accession>A0A0F9QUM1</accession>
<feature type="domain" description="NAD(P)-binding" evidence="1">
    <location>
        <begin position="4"/>
        <end position="304"/>
    </location>
</feature>
<organism evidence="2">
    <name type="scientific">marine sediment metagenome</name>
    <dbReference type="NCBI Taxonomy" id="412755"/>
    <lineage>
        <taxon>unclassified sequences</taxon>
        <taxon>metagenomes</taxon>
        <taxon>ecological metagenomes</taxon>
    </lineage>
</organism>
<evidence type="ECO:0000259" key="1">
    <source>
        <dbReference type="Pfam" id="PF16363"/>
    </source>
</evidence>
<dbReference type="Gene3D" id="3.40.50.720">
    <property type="entry name" value="NAD(P)-binding Rossmann-like Domain"/>
    <property type="match status" value="1"/>
</dbReference>
<gene>
    <name evidence="2" type="ORF">LCGC14_0676000</name>
</gene>
<protein>
    <recommendedName>
        <fullName evidence="1">NAD(P)-binding domain-containing protein</fullName>
    </recommendedName>
</protein>